<evidence type="ECO:0000256" key="8">
    <source>
        <dbReference type="SAM" id="MobiDB-lite"/>
    </source>
</evidence>
<dbReference type="FunFam" id="3.20.20.80:FF:000160">
    <property type="entry name" value="Probable beta-glucosidase btgE"/>
    <property type="match status" value="1"/>
</dbReference>
<feature type="compositionally biased region" description="Polar residues" evidence="8">
    <location>
        <begin position="128"/>
        <end position="145"/>
    </location>
</feature>
<evidence type="ECO:0008006" key="12">
    <source>
        <dbReference type="Google" id="ProtNLM"/>
    </source>
</evidence>
<dbReference type="InParanoid" id="G3APK4"/>
<dbReference type="eggNOG" id="ENOG502QS0R">
    <property type="taxonomic scope" value="Eukaryota"/>
</dbReference>
<dbReference type="OrthoDB" id="4082933at2759"/>
<reference evidence="10 11" key="1">
    <citation type="journal article" date="2011" name="Proc. Natl. Acad. Sci. U.S.A.">
        <title>Comparative genomics of xylose-fermenting fungi for enhanced biofuel production.</title>
        <authorList>
            <person name="Wohlbach D.J."/>
            <person name="Kuo A."/>
            <person name="Sato T.K."/>
            <person name="Potts K.M."/>
            <person name="Salamov A.A."/>
            <person name="LaButti K.M."/>
            <person name="Sun H."/>
            <person name="Clum A."/>
            <person name="Pangilinan J.L."/>
            <person name="Lindquist E.A."/>
            <person name="Lucas S."/>
            <person name="Lapidus A."/>
            <person name="Jin M."/>
            <person name="Gunawan C."/>
            <person name="Balan V."/>
            <person name="Dale B.E."/>
            <person name="Jeffries T.W."/>
            <person name="Zinkel R."/>
            <person name="Barry K.W."/>
            <person name="Grigoriev I.V."/>
            <person name="Gasch A.P."/>
        </authorList>
    </citation>
    <scope>NUCLEOTIDE SEQUENCE [LARGE SCALE GENOMIC DNA]</scope>
    <source>
        <strain evidence="11">NRRL Y-27907 / 11-Y1</strain>
    </source>
</reference>
<evidence type="ECO:0000256" key="9">
    <source>
        <dbReference type="SAM" id="SignalP"/>
    </source>
</evidence>
<sequence length="525" mass="54469">MNYILSFIFFIQLITAIPLPQPPVVVVTHYSTAPTLYKTKTYITGTTTVYLPPVGIIIDGDNTITSTLTEAQWNTYPYTFTSVVQRDQVDPTPTPSPAPAPAPEPTTTTTPTPPAPAAESSSSDPAPKTTSASTDPVAQPTSSSADPAPQATSSTIDPPASSSSSSAATPESSSAVTPESSSAVTPESSSAASIPSLSSAAPSSSSSSAHSVPESSASSTSQAPSSSSSSSTTDPASPSTTSSSGTNPAPAPSGTSLTDDIAPPTGIVYSPYANDGGCKSSDQIVAEMKQIANKGIKNIRSYGTDCHSIDVMLPTAIELGMSVNQGVWISQDGVDSIDSQVQQLIDYGSQNGWGVFQFITIGNEAINSNFCTVDQLISKISSVKSQLRKAGYNGQVTTAEPPIQFIQNPQLCTDSDIDIVSINPHSYFNENIAPADAGAYIMEQKGQVVDICSGKPVDITETGYPSQGMTNGVNVPTPQNQDIAIKSIISATGGDCTILTAFDDFWKEPGPYGIEQSFGVLQLFQ</sequence>
<accession>G3APK4</accession>
<comment type="subcellular location">
    <subcellularLocation>
        <location evidence="1">Secreted</location>
        <location evidence="1">Cell wall</location>
    </subcellularLocation>
</comment>
<dbReference type="PANTHER" id="PTHR16631">
    <property type="entry name" value="GLUCAN 1,3-BETA-GLUCOSIDASE"/>
    <property type="match status" value="1"/>
</dbReference>
<dbReference type="GO" id="GO:0071555">
    <property type="term" value="P:cell wall organization"/>
    <property type="evidence" value="ECO:0007669"/>
    <property type="project" value="TreeGrafter"/>
</dbReference>
<organism evidence="11">
    <name type="scientific">Spathaspora passalidarum (strain NRRL Y-27907 / 11-Y1)</name>
    <dbReference type="NCBI Taxonomy" id="619300"/>
    <lineage>
        <taxon>Eukaryota</taxon>
        <taxon>Fungi</taxon>
        <taxon>Dikarya</taxon>
        <taxon>Ascomycota</taxon>
        <taxon>Saccharomycotina</taxon>
        <taxon>Pichiomycetes</taxon>
        <taxon>Debaryomycetaceae</taxon>
        <taxon>Spathaspora</taxon>
    </lineage>
</organism>
<name>G3APK4_SPAPN</name>
<dbReference type="KEGG" id="spaa:SPAPADRAFT_61263"/>
<dbReference type="AlphaFoldDB" id="G3APK4"/>
<keyword evidence="11" id="KW-1185">Reference proteome</keyword>
<dbReference type="EMBL" id="GL996502">
    <property type="protein sequence ID" value="EGW32175.1"/>
    <property type="molecule type" value="Genomic_DNA"/>
</dbReference>
<dbReference type="SUPFAM" id="SSF51445">
    <property type="entry name" value="(Trans)glycosidases"/>
    <property type="match status" value="1"/>
</dbReference>
<keyword evidence="5 9" id="KW-0732">Signal</keyword>
<dbReference type="GeneID" id="18873804"/>
<evidence type="ECO:0000256" key="6">
    <source>
        <dbReference type="ARBA" id="ARBA00022801"/>
    </source>
</evidence>
<feature type="signal peptide" evidence="9">
    <location>
        <begin position="1"/>
        <end position="16"/>
    </location>
</feature>
<dbReference type="OMA" id="NQGFWIS"/>
<feature type="compositionally biased region" description="Pro residues" evidence="8">
    <location>
        <begin position="92"/>
        <end position="104"/>
    </location>
</feature>
<evidence type="ECO:0000313" key="10">
    <source>
        <dbReference type="EMBL" id="EGW32175.1"/>
    </source>
</evidence>
<dbReference type="GO" id="GO:0009277">
    <property type="term" value="C:fungal-type cell wall"/>
    <property type="evidence" value="ECO:0007669"/>
    <property type="project" value="EnsemblFungi"/>
</dbReference>
<evidence type="ECO:0000256" key="1">
    <source>
        <dbReference type="ARBA" id="ARBA00004191"/>
    </source>
</evidence>
<keyword evidence="6" id="KW-0378">Hydrolase</keyword>
<feature type="region of interest" description="Disordered" evidence="8">
    <location>
        <begin position="87"/>
        <end position="262"/>
    </location>
</feature>
<protein>
    <recommendedName>
        <fullName evidence="12">Glycoside hydrolase family 17 protein</fullName>
    </recommendedName>
</protein>
<dbReference type="STRING" id="619300.G3APK4"/>
<dbReference type="GO" id="GO:0005576">
    <property type="term" value="C:extracellular region"/>
    <property type="evidence" value="ECO:0007669"/>
    <property type="project" value="TreeGrafter"/>
</dbReference>
<evidence type="ECO:0000256" key="7">
    <source>
        <dbReference type="ARBA" id="ARBA00023295"/>
    </source>
</evidence>
<feature type="chain" id="PRO_5003442293" description="Glycoside hydrolase family 17 protein" evidence="9">
    <location>
        <begin position="17"/>
        <end position="525"/>
    </location>
</feature>
<proteinExistence type="inferred from homology"/>
<dbReference type="PANTHER" id="PTHR16631:SF24">
    <property type="entry name" value="FAMILY 17 GLUCOSIDASE SCW11-RELATED"/>
    <property type="match status" value="1"/>
</dbReference>
<dbReference type="RefSeq" id="XP_007375451.1">
    <property type="nucleotide sequence ID" value="XM_007375389.1"/>
</dbReference>
<dbReference type="GO" id="GO:0042973">
    <property type="term" value="F:glucan endo-1,3-beta-D-glucosidase activity"/>
    <property type="evidence" value="ECO:0007669"/>
    <property type="project" value="TreeGrafter"/>
</dbReference>
<dbReference type="Gene3D" id="3.20.20.80">
    <property type="entry name" value="Glycosidases"/>
    <property type="match status" value="2"/>
</dbReference>
<keyword evidence="7" id="KW-0326">Glycosidase</keyword>
<gene>
    <name evidence="10" type="ORF">SPAPADRAFT_61263</name>
</gene>
<evidence type="ECO:0000256" key="3">
    <source>
        <dbReference type="ARBA" id="ARBA00022512"/>
    </source>
</evidence>
<dbReference type="HOGENOM" id="CLU_027285_3_0_1"/>
<evidence type="ECO:0000256" key="4">
    <source>
        <dbReference type="ARBA" id="ARBA00022525"/>
    </source>
</evidence>
<keyword evidence="4" id="KW-0964">Secreted</keyword>
<keyword evidence="3" id="KW-0134">Cell wall</keyword>
<feature type="compositionally biased region" description="Low complexity" evidence="8">
    <location>
        <begin position="117"/>
        <end position="127"/>
    </location>
</feature>
<dbReference type="Proteomes" id="UP000000709">
    <property type="component" value="Unassembled WGS sequence"/>
</dbReference>
<evidence type="ECO:0000256" key="2">
    <source>
        <dbReference type="ARBA" id="ARBA00008773"/>
    </source>
</evidence>
<dbReference type="InterPro" id="IPR050732">
    <property type="entry name" value="Beta-glucan_modifiers"/>
</dbReference>
<evidence type="ECO:0000313" key="11">
    <source>
        <dbReference type="Proteomes" id="UP000000709"/>
    </source>
</evidence>
<feature type="compositionally biased region" description="Low complexity" evidence="8">
    <location>
        <begin position="151"/>
        <end position="248"/>
    </location>
</feature>
<evidence type="ECO:0000256" key="5">
    <source>
        <dbReference type="ARBA" id="ARBA00022729"/>
    </source>
</evidence>
<comment type="similarity">
    <text evidence="2">Belongs to the glycosyl hydrolase 17 family.</text>
</comment>
<dbReference type="GO" id="GO:0009986">
    <property type="term" value="C:cell surface"/>
    <property type="evidence" value="ECO:0007669"/>
    <property type="project" value="TreeGrafter"/>
</dbReference>
<dbReference type="InterPro" id="IPR017853">
    <property type="entry name" value="GH"/>
</dbReference>